<protein>
    <recommendedName>
        <fullName evidence="1">ATP-grasp domain-containing protein</fullName>
    </recommendedName>
</protein>
<reference evidence="2" key="1">
    <citation type="submission" date="2013-04" db="EMBL/GenBank/DDBJ databases">
        <title>The genome sequencing project of 58 acetic acid bacteria.</title>
        <authorList>
            <person name="Okamoto-Kainuma A."/>
            <person name="Ishikawa M."/>
            <person name="Umino S."/>
            <person name="Koizumi Y."/>
            <person name="Shiwa Y."/>
            <person name="Yoshikawa H."/>
            <person name="Matsutani M."/>
            <person name="Matsushita K."/>
        </authorList>
    </citation>
    <scope>NUCLEOTIDE SEQUENCE</scope>
    <source>
        <strain evidence="2">DSM 14337</strain>
    </source>
</reference>
<feature type="domain" description="ATP-grasp" evidence="1">
    <location>
        <begin position="203"/>
        <end position="375"/>
    </location>
</feature>
<dbReference type="InterPro" id="IPR041261">
    <property type="entry name" value="R2K_2"/>
</dbReference>
<proteinExistence type="predicted"/>
<keyword evidence="3" id="KW-1185">Reference proteome</keyword>
<gene>
    <name evidence="2" type="ORF">AA14337_3070</name>
</gene>
<name>A0ABQ0PZH0_9PROT</name>
<comment type="caution">
    <text evidence="2">The sequence shown here is derived from an EMBL/GenBank/DDBJ whole genome shotgun (WGS) entry which is preliminary data.</text>
</comment>
<accession>A0ABQ0PZH0</accession>
<dbReference type="Pfam" id="PF18299">
    <property type="entry name" value="R2K_2"/>
    <property type="match status" value="1"/>
</dbReference>
<sequence>MRFEEMLRRWKAIFTGKPQDYEAFSFSYPGDEPADFEDWCENAALLLGLLDLGRPVLVVSSAHVEIKTLPWGASLPISSQRNNIGQPILALNGASDDIPDIDINGTSSPGPSIILGMGMKADGSLIPGAWPKSLPGKEIFTHNAETDPASNYWRNPAFKRLAGREFDIGAPEDQETNEYPDVKQIIRSMTDKHDRYVTKILTSHKHWPLWFSPAIPAGQRTEKQIEHEMYEAFDYELEHHDPFVLVSEYVEMFYEYRIFFVAGKVVCGAGCIESFSPPWNDGEAFDLKVEKHRNGSEVVKRPALIKRYVDFAQKAIDEFGRHDPAFLHGVIDLALMRHTDNASTSARPRVEIGVIEVNSARSAGQYALRTDLFVKALAEAMDAEVNGAKFPGERSV</sequence>
<evidence type="ECO:0000313" key="2">
    <source>
        <dbReference type="EMBL" id="GBQ85432.1"/>
    </source>
</evidence>
<dbReference type="GeneID" id="29557804"/>
<dbReference type="Proteomes" id="UP001065047">
    <property type="component" value="Unassembled WGS sequence"/>
</dbReference>
<organism evidence="2 3">
    <name type="scientific">Acetobacter malorum DSM 14337</name>
    <dbReference type="NCBI Taxonomy" id="1307910"/>
    <lineage>
        <taxon>Bacteria</taxon>
        <taxon>Pseudomonadati</taxon>
        <taxon>Pseudomonadota</taxon>
        <taxon>Alphaproteobacteria</taxon>
        <taxon>Acetobacterales</taxon>
        <taxon>Acetobacteraceae</taxon>
        <taxon>Acetobacter</taxon>
    </lineage>
</organism>
<evidence type="ECO:0000259" key="1">
    <source>
        <dbReference type="Pfam" id="PF18299"/>
    </source>
</evidence>
<dbReference type="RefSeq" id="WP_208598603.1">
    <property type="nucleotide sequence ID" value="NZ_BAPF01000054.1"/>
</dbReference>
<dbReference type="EMBL" id="BAPF01000054">
    <property type="protein sequence ID" value="GBQ85432.1"/>
    <property type="molecule type" value="Genomic_DNA"/>
</dbReference>
<evidence type="ECO:0000313" key="3">
    <source>
        <dbReference type="Proteomes" id="UP001065047"/>
    </source>
</evidence>